<gene>
    <name evidence="2" type="ORF">QYF61_015180</name>
</gene>
<feature type="compositionally biased region" description="Polar residues" evidence="1">
    <location>
        <begin position="175"/>
        <end position="189"/>
    </location>
</feature>
<dbReference type="InterPro" id="IPR036397">
    <property type="entry name" value="RNaseH_sf"/>
</dbReference>
<comment type="caution">
    <text evidence="2">The sequence shown here is derived from an EMBL/GenBank/DDBJ whole genome shotgun (WGS) entry which is preliminary data.</text>
</comment>
<feature type="region of interest" description="Disordered" evidence="1">
    <location>
        <begin position="285"/>
        <end position="309"/>
    </location>
</feature>
<feature type="compositionally biased region" description="Polar residues" evidence="1">
    <location>
        <begin position="155"/>
        <end position="166"/>
    </location>
</feature>
<dbReference type="Proteomes" id="UP001333110">
    <property type="component" value="Unassembled WGS sequence"/>
</dbReference>
<evidence type="ECO:0000313" key="3">
    <source>
        <dbReference type="Proteomes" id="UP001333110"/>
    </source>
</evidence>
<dbReference type="Gene3D" id="3.30.420.10">
    <property type="entry name" value="Ribonuclease H-like superfamily/Ribonuclease H"/>
    <property type="match status" value="1"/>
</dbReference>
<protein>
    <recommendedName>
        <fullName evidence="4">Integrase catalytic domain-containing protein</fullName>
    </recommendedName>
</protein>
<keyword evidence="3" id="KW-1185">Reference proteome</keyword>
<sequence length="338" mass="37577">MDYITLPQTRQGKRHVLTMVEATTGWLETYPVPHATAWNTILGLEKQRIQSDNGTHFRNNLKDTWAKEHGIEWVYHIPYHAPATVKMERYNGLLKTTLKATGEPGKYGREASFAKRHGLKAIPNQADGLNTGKPHAVVPPAAAAQSQEYLPCPNTRFSSSWQGQHTGSHRDQKGEQSTYVPVTPESSNKLHSHSPETTVYFLDTAKKLVQVWLNEHDCQMKLFAEPHSEPDRVTDPGYPLPPLPITGIQSSSQNQNQEPLPLAQEGGTQLWASGCLFILESTKGTPASNPGSCASTPCASGGRRQPDNQKKVEFSAKHHFVVARFYLTIKQQRGQKDV</sequence>
<dbReference type="InterPro" id="IPR012337">
    <property type="entry name" value="RNaseH-like_sf"/>
</dbReference>
<dbReference type="SUPFAM" id="SSF53098">
    <property type="entry name" value="Ribonuclease H-like"/>
    <property type="match status" value="1"/>
</dbReference>
<proteinExistence type="predicted"/>
<evidence type="ECO:0000256" key="1">
    <source>
        <dbReference type="SAM" id="MobiDB-lite"/>
    </source>
</evidence>
<evidence type="ECO:0008006" key="4">
    <source>
        <dbReference type="Google" id="ProtNLM"/>
    </source>
</evidence>
<accession>A0AAN7N5U8</accession>
<feature type="non-terminal residue" evidence="2">
    <location>
        <position position="338"/>
    </location>
</feature>
<reference evidence="2 3" key="1">
    <citation type="journal article" date="2023" name="J. Hered.">
        <title>Chromosome-level genome of the wood stork (Mycteria americana) provides insight into avian chromosome evolution.</title>
        <authorList>
            <person name="Flamio R. Jr."/>
            <person name="Ramstad K.M."/>
        </authorList>
    </citation>
    <scope>NUCLEOTIDE SEQUENCE [LARGE SCALE GENOMIC DNA]</scope>
    <source>
        <strain evidence="2">JAX WOST 10</strain>
    </source>
</reference>
<dbReference type="EMBL" id="JAUNZN010000004">
    <property type="protein sequence ID" value="KAK4822433.1"/>
    <property type="molecule type" value="Genomic_DNA"/>
</dbReference>
<evidence type="ECO:0000313" key="2">
    <source>
        <dbReference type="EMBL" id="KAK4822433.1"/>
    </source>
</evidence>
<organism evidence="2 3">
    <name type="scientific">Mycteria americana</name>
    <name type="common">Wood stork</name>
    <dbReference type="NCBI Taxonomy" id="33587"/>
    <lineage>
        <taxon>Eukaryota</taxon>
        <taxon>Metazoa</taxon>
        <taxon>Chordata</taxon>
        <taxon>Craniata</taxon>
        <taxon>Vertebrata</taxon>
        <taxon>Euteleostomi</taxon>
        <taxon>Archelosauria</taxon>
        <taxon>Archosauria</taxon>
        <taxon>Dinosauria</taxon>
        <taxon>Saurischia</taxon>
        <taxon>Theropoda</taxon>
        <taxon>Coelurosauria</taxon>
        <taxon>Aves</taxon>
        <taxon>Neognathae</taxon>
        <taxon>Neoaves</taxon>
        <taxon>Aequornithes</taxon>
        <taxon>Ciconiiformes</taxon>
        <taxon>Ciconiidae</taxon>
        <taxon>Mycteria</taxon>
    </lineage>
</organism>
<feature type="region of interest" description="Disordered" evidence="1">
    <location>
        <begin position="155"/>
        <end position="193"/>
    </location>
</feature>
<feature type="compositionally biased region" description="Polar residues" evidence="1">
    <location>
        <begin position="285"/>
        <end position="298"/>
    </location>
</feature>
<dbReference type="AlphaFoldDB" id="A0AAN7N5U8"/>
<name>A0AAN7N5U8_MYCAM</name>
<dbReference type="GO" id="GO:0003676">
    <property type="term" value="F:nucleic acid binding"/>
    <property type="evidence" value="ECO:0007669"/>
    <property type="project" value="InterPro"/>
</dbReference>